<feature type="transmembrane region" description="Helical" evidence="5">
    <location>
        <begin position="63"/>
        <end position="86"/>
    </location>
</feature>
<dbReference type="PANTHER" id="PTHR23121">
    <property type="entry name" value="SODIUM-DEPENDENT GLUCOSE TRANSPORTER 1"/>
    <property type="match status" value="1"/>
</dbReference>
<dbReference type="AlphaFoldDB" id="A0A7S3M1T1"/>
<keyword evidence="2 5" id="KW-1133">Transmembrane helix</keyword>
<dbReference type="InterPro" id="IPR036259">
    <property type="entry name" value="MFS_trans_sf"/>
</dbReference>
<dbReference type="Gene3D" id="1.20.1250.20">
    <property type="entry name" value="MFS general substrate transporter like domains"/>
    <property type="match status" value="2"/>
</dbReference>
<feature type="transmembrane region" description="Helical" evidence="5">
    <location>
        <begin position="186"/>
        <end position="204"/>
    </location>
</feature>
<feature type="transmembrane region" description="Helical" evidence="5">
    <location>
        <begin position="98"/>
        <end position="114"/>
    </location>
</feature>
<reference evidence="6" key="1">
    <citation type="submission" date="2021-01" db="EMBL/GenBank/DDBJ databases">
        <authorList>
            <person name="Corre E."/>
            <person name="Pelletier E."/>
            <person name="Niang G."/>
            <person name="Scheremetjew M."/>
            <person name="Finn R."/>
            <person name="Kale V."/>
            <person name="Holt S."/>
            <person name="Cochrane G."/>
            <person name="Meng A."/>
            <person name="Brown T."/>
            <person name="Cohen L."/>
        </authorList>
    </citation>
    <scope>NUCLEOTIDE SEQUENCE</scope>
    <source>
        <strain evidence="6">CCAP 955/1</strain>
    </source>
</reference>
<evidence type="ECO:0000256" key="3">
    <source>
        <dbReference type="ARBA" id="ARBA00023136"/>
    </source>
</evidence>
<feature type="transmembrane region" description="Helical" evidence="5">
    <location>
        <begin position="21"/>
        <end position="43"/>
    </location>
</feature>
<sequence>MSESSSKRKVKPTAAGCVVTWADFEIVLISFTCFAAFTIYGASNAALGASVPALARALHKPESRIGFIFIFRGAGFLVGTLGSAVLMNYDNLPLSKEVITCLASIVMGVMTYLISCTDDYNTVLFLSVFQGFGFGGIDCISNCLFPELWDVRIQPWMQALHLCFGIGAMIGPTLVGTVGYVYTYRILGVLAFLPLVALQGYRFFASATSTAMKLTSPDSTNTNNSDSQANADRYKYISTSITEDDDMNMDTTYSPFSGRPKVTNENDSETGASTERDSSTSLSSLGATDSEADSTKSNASDTTPMAGPPVTFTLRMLILFFYIIYTGSEAGYAGWIPVYVLQEHIADNDSHAAYVAATFWATMTLGRMLAVFTAMAFSATFMMRFHLTFTVMCCTMFMFVASVGTIQYALVVAALMGLALSAIYPLAMTIVIDYGYSMDSRSTTTFMVGATMGEAGLPMVIGFLLEGFGPRSLPWTILVCAILQVITYSLLHLLGSQGATEHDAERAEDVKKLNDVYSKLGAFSIEDDDAEENENGVEMVDLKL</sequence>
<feature type="transmembrane region" description="Helical" evidence="5">
    <location>
        <begin position="409"/>
        <end position="432"/>
    </location>
</feature>
<gene>
    <name evidence="6" type="ORF">SELO1098_LOCUS5597</name>
</gene>
<feature type="transmembrane region" description="Helical" evidence="5">
    <location>
        <begin position="385"/>
        <end position="403"/>
    </location>
</feature>
<dbReference type="EMBL" id="HBIC01011229">
    <property type="protein sequence ID" value="CAE0276767.1"/>
    <property type="molecule type" value="Transcribed_RNA"/>
</dbReference>
<accession>A0A7S3M1T1</accession>
<feature type="transmembrane region" description="Helical" evidence="5">
    <location>
        <begin position="157"/>
        <end position="180"/>
    </location>
</feature>
<dbReference type="GO" id="GO:0022857">
    <property type="term" value="F:transmembrane transporter activity"/>
    <property type="evidence" value="ECO:0007669"/>
    <property type="project" value="InterPro"/>
</dbReference>
<dbReference type="PANTHER" id="PTHR23121:SF9">
    <property type="entry name" value="SODIUM-DEPENDENT GLUCOSE TRANSPORTER 1"/>
    <property type="match status" value="1"/>
</dbReference>
<proteinExistence type="predicted"/>
<evidence type="ECO:0000256" key="2">
    <source>
        <dbReference type="ARBA" id="ARBA00022989"/>
    </source>
</evidence>
<name>A0A7S3M1T1_9STRA</name>
<dbReference type="InterPro" id="IPR011701">
    <property type="entry name" value="MFS"/>
</dbReference>
<evidence type="ECO:0008006" key="7">
    <source>
        <dbReference type="Google" id="ProtNLM"/>
    </source>
</evidence>
<feature type="transmembrane region" description="Helical" evidence="5">
    <location>
        <begin position="352"/>
        <end position="373"/>
    </location>
</feature>
<dbReference type="SUPFAM" id="SSF103473">
    <property type="entry name" value="MFS general substrate transporter"/>
    <property type="match status" value="1"/>
</dbReference>
<evidence type="ECO:0000256" key="5">
    <source>
        <dbReference type="SAM" id="Phobius"/>
    </source>
</evidence>
<keyword evidence="3 5" id="KW-0472">Membrane</keyword>
<evidence type="ECO:0000256" key="1">
    <source>
        <dbReference type="ARBA" id="ARBA00022692"/>
    </source>
</evidence>
<feature type="transmembrane region" description="Helical" evidence="5">
    <location>
        <begin position="472"/>
        <end position="491"/>
    </location>
</feature>
<evidence type="ECO:0000256" key="4">
    <source>
        <dbReference type="SAM" id="MobiDB-lite"/>
    </source>
</evidence>
<feature type="transmembrane region" description="Helical" evidence="5">
    <location>
        <begin position="120"/>
        <end position="145"/>
    </location>
</feature>
<keyword evidence="1 5" id="KW-0812">Transmembrane</keyword>
<feature type="transmembrane region" description="Helical" evidence="5">
    <location>
        <begin position="317"/>
        <end position="340"/>
    </location>
</feature>
<feature type="region of interest" description="Disordered" evidence="4">
    <location>
        <begin position="245"/>
        <end position="304"/>
    </location>
</feature>
<evidence type="ECO:0000313" key="6">
    <source>
        <dbReference type="EMBL" id="CAE0276767.1"/>
    </source>
</evidence>
<protein>
    <recommendedName>
        <fullName evidence="7">Major facilitator superfamily (MFS) profile domain-containing protein</fullName>
    </recommendedName>
</protein>
<feature type="transmembrane region" description="Helical" evidence="5">
    <location>
        <begin position="444"/>
        <end position="466"/>
    </location>
</feature>
<organism evidence="6">
    <name type="scientific">Spumella elongata</name>
    <dbReference type="NCBI Taxonomy" id="89044"/>
    <lineage>
        <taxon>Eukaryota</taxon>
        <taxon>Sar</taxon>
        <taxon>Stramenopiles</taxon>
        <taxon>Ochrophyta</taxon>
        <taxon>Chrysophyceae</taxon>
        <taxon>Chromulinales</taxon>
        <taxon>Chromulinaceae</taxon>
        <taxon>Spumella</taxon>
    </lineage>
</organism>
<feature type="compositionally biased region" description="Low complexity" evidence="4">
    <location>
        <begin position="279"/>
        <end position="289"/>
    </location>
</feature>
<dbReference type="Pfam" id="PF07690">
    <property type="entry name" value="MFS_1"/>
    <property type="match status" value="1"/>
</dbReference>